<gene>
    <name evidence="4" type="ORF">D6D01_07900</name>
</gene>
<feature type="compositionally biased region" description="Basic and acidic residues" evidence="2">
    <location>
        <begin position="633"/>
        <end position="645"/>
    </location>
</feature>
<evidence type="ECO:0000256" key="2">
    <source>
        <dbReference type="SAM" id="MobiDB-lite"/>
    </source>
</evidence>
<dbReference type="GO" id="GO:0004402">
    <property type="term" value="F:histone acetyltransferase activity"/>
    <property type="evidence" value="ECO:0007669"/>
    <property type="project" value="TreeGrafter"/>
</dbReference>
<feature type="compositionally biased region" description="Pro residues" evidence="2">
    <location>
        <begin position="467"/>
        <end position="478"/>
    </location>
</feature>
<feature type="compositionally biased region" description="Low complexity" evidence="2">
    <location>
        <begin position="424"/>
        <end position="435"/>
    </location>
</feature>
<feature type="compositionally biased region" description="Low complexity" evidence="2">
    <location>
        <begin position="167"/>
        <end position="185"/>
    </location>
</feature>
<feature type="region of interest" description="Disordered" evidence="2">
    <location>
        <begin position="163"/>
        <end position="204"/>
    </location>
</feature>
<protein>
    <recommendedName>
        <fullName evidence="3">Something about silencing protein 4 domain-containing protein</fullName>
    </recommendedName>
</protein>
<feature type="region of interest" description="Disordered" evidence="2">
    <location>
        <begin position="126"/>
        <end position="151"/>
    </location>
</feature>
<feature type="region of interest" description="Disordered" evidence="2">
    <location>
        <begin position="400"/>
        <end position="484"/>
    </location>
</feature>
<accession>A0A4S9KIY5</accession>
<evidence type="ECO:0000313" key="5">
    <source>
        <dbReference type="Proteomes" id="UP000306584"/>
    </source>
</evidence>
<name>A0A4S9KIY5_AURPU</name>
<feature type="region of interest" description="Disordered" evidence="2">
    <location>
        <begin position="1"/>
        <end position="110"/>
    </location>
</feature>
<feature type="compositionally biased region" description="Polar residues" evidence="2">
    <location>
        <begin position="41"/>
        <end position="63"/>
    </location>
</feature>
<feature type="compositionally biased region" description="Polar residues" evidence="2">
    <location>
        <begin position="257"/>
        <end position="266"/>
    </location>
</feature>
<feature type="compositionally biased region" description="Low complexity" evidence="2">
    <location>
        <begin position="267"/>
        <end position="278"/>
    </location>
</feature>
<dbReference type="GO" id="GO:0033255">
    <property type="term" value="C:SAS acetyltransferase complex"/>
    <property type="evidence" value="ECO:0007669"/>
    <property type="project" value="InterPro"/>
</dbReference>
<sequence>MTPLQLWLKGPPERSNRETGQDSTQQQHTAEAAVDEHGQVEQESWSSAIKSMVNSLRPISTRSPSRRASVRHPTPPPSQLSSTSPRPLSDENEAIETPKQSDRPAKRLKLTLKGPKLAAVPADFVGNTNATIPSPRPPVKLTLSEPHGNLLQTTNGVRKTLDVTEDSIPPNTSPATTPASALDPPQRQTRKTSERRSLRSHDEGPRLKSELAVYFPNYEDIIYDSNKEPEFITTDTIIHISNEPYNPAQDPNYKPDTLTSHPRTQRASASPTKPSSSPNQKNKYNGAQVIDFSSIEKSVGHHPKDPLTDAFYFPSHRRAERKEKQLRNIEKERAMHEKAHLERLLEALQGHDWLRVMGINSVVDADAKKYEPKRKYFVDELNALLLKFKTWKDEERRIRQEKEAAAMAGAEDEDEDEDEESESEPSSSDLDASAARQLQIEASGGAKGGKDGKAGKLKSKTKASAPVPEPAPLPPAPLPTIYREPTPDGPFVSFYSKPHLRASALGNTRHGRTLTAFGVPLPEVEEQDFALPEDYVTPDALRANARKRRRMKRESAMDSSNVTLSTASTLELVRSVRALRAHQIQHPYSSPPPSHLVTLQLGQYSTRLQRFTTAASTRVQTPPPPHLTHTRRPFLDNRKRDISTT</sequence>
<feature type="compositionally biased region" description="Basic and acidic residues" evidence="2">
    <location>
        <begin position="191"/>
        <end position="204"/>
    </location>
</feature>
<feature type="compositionally biased region" description="Basic and acidic residues" evidence="2">
    <location>
        <begin position="11"/>
        <end position="20"/>
    </location>
</feature>
<feature type="region of interest" description="Disordered" evidence="2">
    <location>
        <begin position="615"/>
        <end position="645"/>
    </location>
</feature>
<feature type="compositionally biased region" description="Acidic residues" evidence="2">
    <location>
        <begin position="410"/>
        <end position="423"/>
    </location>
</feature>
<proteinExistence type="predicted"/>
<feature type="domain" description="Something about silencing protein 4" evidence="3">
    <location>
        <begin position="305"/>
        <end position="400"/>
    </location>
</feature>
<organism evidence="4 5">
    <name type="scientific">Aureobasidium pullulans</name>
    <name type="common">Black yeast</name>
    <name type="synonym">Pullularia pullulans</name>
    <dbReference type="NCBI Taxonomy" id="5580"/>
    <lineage>
        <taxon>Eukaryota</taxon>
        <taxon>Fungi</taxon>
        <taxon>Dikarya</taxon>
        <taxon>Ascomycota</taxon>
        <taxon>Pezizomycotina</taxon>
        <taxon>Dothideomycetes</taxon>
        <taxon>Dothideomycetidae</taxon>
        <taxon>Dothideales</taxon>
        <taxon>Saccotheciaceae</taxon>
        <taxon>Aureobasidium</taxon>
    </lineage>
</organism>
<dbReference type="EMBL" id="QZBD01000414">
    <property type="protein sequence ID" value="THY15464.1"/>
    <property type="molecule type" value="Genomic_DNA"/>
</dbReference>
<dbReference type="Proteomes" id="UP000306584">
    <property type="component" value="Unassembled WGS sequence"/>
</dbReference>
<keyword evidence="1" id="KW-0175">Coiled coil</keyword>
<feature type="coiled-coil region" evidence="1">
    <location>
        <begin position="319"/>
        <end position="351"/>
    </location>
</feature>
<evidence type="ECO:0000259" key="3">
    <source>
        <dbReference type="Pfam" id="PF15460"/>
    </source>
</evidence>
<dbReference type="InterPro" id="IPR029184">
    <property type="entry name" value="Sas4_dom"/>
</dbReference>
<reference evidence="4 5" key="1">
    <citation type="submission" date="2018-10" db="EMBL/GenBank/DDBJ databases">
        <title>Fifty Aureobasidium pullulans genomes reveal a recombining polyextremotolerant generalist.</title>
        <authorList>
            <person name="Gostincar C."/>
            <person name="Turk M."/>
            <person name="Zajc J."/>
            <person name="Gunde-Cimerman N."/>
        </authorList>
    </citation>
    <scope>NUCLEOTIDE SEQUENCE [LARGE SCALE GENOMIC DNA]</scope>
    <source>
        <strain evidence="4 5">EXF-6604</strain>
    </source>
</reference>
<dbReference type="PANTHER" id="PTHR38422:SF1">
    <property type="entry name" value="SOMETHING ABOUT SILENCING PROTEIN 4"/>
    <property type="match status" value="1"/>
</dbReference>
<evidence type="ECO:0000256" key="1">
    <source>
        <dbReference type="SAM" id="Coils"/>
    </source>
</evidence>
<dbReference type="AlphaFoldDB" id="A0A4S9KIY5"/>
<dbReference type="Pfam" id="PF15460">
    <property type="entry name" value="SAS4"/>
    <property type="match status" value="1"/>
</dbReference>
<feature type="region of interest" description="Disordered" evidence="2">
    <location>
        <begin position="242"/>
        <end position="284"/>
    </location>
</feature>
<dbReference type="InterPro" id="IPR038988">
    <property type="entry name" value="Sas4"/>
</dbReference>
<evidence type="ECO:0000313" key="4">
    <source>
        <dbReference type="EMBL" id="THY15464.1"/>
    </source>
</evidence>
<comment type="caution">
    <text evidence="4">The sequence shown here is derived from an EMBL/GenBank/DDBJ whole genome shotgun (WGS) entry which is preliminary data.</text>
</comment>
<dbReference type="PANTHER" id="PTHR38422">
    <property type="entry name" value="SOMETHING ABOUT SILENCING PROTEIN 4"/>
    <property type="match status" value="1"/>
</dbReference>